<dbReference type="EMBL" id="JBHTGQ010000014">
    <property type="protein sequence ID" value="MFC7749487.1"/>
    <property type="molecule type" value="Genomic_DNA"/>
</dbReference>
<gene>
    <name evidence="6" type="ORF">ACFQWB_05945</name>
</gene>
<dbReference type="Pfam" id="PF00356">
    <property type="entry name" value="LacI"/>
    <property type="match status" value="1"/>
</dbReference>
<dbReference type="PANTHER" id="PTHR30146">
    <property type="entry name" value="LACI-RELATED TRANSCRIPTIONAL REPRESSOR"/>
    <property type="match status" value="1"/>
</dbReference>
<evidence type="ECO:0000256" key="3">
    <source>
        <dbReference type="ARBA" id="ARBA00023125"/>
    </source>
</evidence>
<evidence type="ECO:0000256" key="4">
    <source>
        <dbReference type="ARBA" id="ARBA00023163"/>
    </source>
</evidence>
<name>A0ABW2V021_9BACL</name>
<dbReference type="CDD" id="cd01392">
    <property type="entry name" value="HTH_LacI"/>
    <property type="match status" value="1"/>
</dbReference>
<dbReference type="SMART" id="SM00354">
    <property type="entry name" value="HTH_LACI"/>
    <property type="match status" value="1"/>
</dbReference>
<evidence type="ECO:0000313" key="6">
    <source>
        <dbReference type="EMBL" id="MFC7749487.1"/>
    </source>
</evidence>
<dbReference type="InterPro" id="IPR028082">
    <property type="entry name" value="Peripla_BP_I"/>
</dbReference>
<dbReference type="Gene3D" id="1.10.260.40">
    <property type="entry name" value="lambda repressor-like DNA-binding domains"/>
    <property type="match status" value="1"/>
</dbReference>
<keyword evidence="7" id="KW-1185">Reference proteome</keyword>
<reference evidence="7" key="1">
    <citation type="journal article" date="2019" name="Int. J. Syst. Evol. Microbiol.">
        <title>The Global Catalogue of Microorganisms (GCM) 10K type strain sequencing project: providing services to taxonomists for standard genome sequencing and annotation.</title>
        <authorList>
            <consortium name="The Broad Institute Genomics Platform"/>
            <consortium name="The Broad Institute Genome Sequencing Center for Infectious Disease"/>
            <person name="Wu L."/>
            <person name="Ma J."/>
        </authorList>
    </citation>
    <scope>NUCLEOTIDE SEQUENCE [LARGE SCALE GENOMIC DNA]</scope>
    <source>
        <strain evidence="7">JCM 18657</strain>
    </source>
</reference>
<accession>A0ABW2V021</accession>
<dbReference type="CDD" id="cd19974">
    <property type="entry name" value="PBP1_LacI-like"/>
    <property type="match status" value="1"/>
</dbReference>
<protein>
    <submittedName>
        <fullName evidence="6">Substrate-binding domain-containing protein</fullName>
    </submittedName>
</protein>
<dbReference type="PANTHER" id="PTHR30146:SF148">
    <property type="entry name" value="HTH-TYPE TRANSCRIPTIONAL REPRESSOR PURR-RELATED"/>
    <property type="match status" value="1"/>
</dbReference>
<feature type="domain" description="HTH lacI-type" evidence="5">
    <location>
        <begin position="5"/>
        <end position="61"/>
    </location>
</feature>
<comment type="caution">
    <text evidence="6">The sequence shown here is derived from an EMBL/GenBank/DDBJ whole genome shotgun (WGS) entry which is preliminary data.</text>
</comment>
<keyword evidence="4" id="KW-0804">Transcription</keyword>
<dbReference type="InterPro" id="IPR046335">
    <property type="entry name" value="LacI/GalR-like_sensor"/>
</dbReference>
<organism evidence="6 7">
    <name type="scientific">Paenibacillus thermoaerophilus</name>
    <dbReference type="NCBI Taxonomy" id="1215385"/>
    <lineage>
        <taxon>Bacteria</taxon>
        <taxon>Bacillati</taxon>
        <taxon>Bacillota</taxon>
        <taxon>Bacilli</taxon>
        <taxon>Bacillales</taxon>
        <taxon>Paenibacillaceae</taxon>
        <taxon>Paenibacillus</taxon>
    </lineage>
</organism>
<dbReference type="PROSITE" id="PS50932">
    <property type="entry name" value="HTH_LACI_2"/>
    <property type="match status" value="1"/>
</dbReference>
<dbReference type="Proteomes" id="UP001596528">
    <property type="component" value="Unassembled WGS sequence"/>
</dbReference>
<evidence type="ECO:0000256" key="2">
    <source>
        <dbReference type="ARBA" id="ARBA00023015"/>
    </source>
</evidence>
<dbReference type="InterPro" id="IPR000843">
    <property type="entry name" value="HTH_LacI"/>
</dbReference>
<evidence type="ECO:0000256" key="1">
    <source>
        <dbReference type="ARBA" id="ARBA00022491"/>
    </source>
</evidence>
<keyword evidence="3" id="KW-0238">DNA-binding</keyword>
<proteinExistence type="predicted"/>
<dbReference type="InterPro" id="IPR010982">
    <property type="entry name" value="Lambda_DNA-bd_dom_sf"/>
</dbReference>
<dbReference type="SUPFAM" id="SSF47413">
    <property type="entry name" value="lambda repressor-like DNA-binding domains"/>
    <property type="match status" value="1"/>
</dbReference>
<dbReference type="RefSeq" id="WP_138788446.1">
    <property type="nucleotide sequence ID" value="NZ_JBHTGQ010000014.1"/>
</dbReference>
<keyword evidence="1" id="KW-0678">Repressor</keyword>
<sequence>MPKKIVMQDIADRLKISKNSVSQALSGKDGVSEETRRKVIRTAEEMGYQYERKRSRGGSKQARSIGLIASEFTFTTKTFFGDIFLAIEREAQQHNIRLLIQSVNPSARDTLTLPDFIDDRLVEGVLVLSHISTDYINKVISRDIPTVLVDHHHPLIQADAVLTNNRFGAYLAVKHLIDLGHRHIAVIGNTDASPSYQERWEGYMLALRDHGIEPRQDLMFVHVKEDETWISETVQSLRQQPSAWFCLNDGFAFFVCAALKHLGLRIPEDVSICGFDNSHFSQISDPKITTMDIDLDQFARKAFAQLLWRIKHPGDVHRETLLPTKLIRRESTDTCAGGGT</sequence>
<keyword evidence="2" id="KW-0805">Transcription regulation</keyword>
<evidence type="ECO:0000259" key="5">
    <source>
        <dbReference type="PROSITE" id="PS50932"/>
    </source>
</evidence>
<dbReference type="SUPFAM" id="SSF53822">
    <property type="entry name" value="Periplasmic binding protein-like I"/>
    <property type="match status" value="1"/>
</dbReference>
<dbReference type="Pfam" id="PF13377">
    <property type="entry name" value="Peripla_BP_3"/>
    <property type="match status" value="1"/>
</dbReference>
<evidence type="ECO:0000313" key="7">
    <source>
        <dbReference type="Proteomes" id="UP001596528"/>
    </source>
</evidence>
<dbReference type="Gene3D" id="3.40.50.2300">
    <property type="match status" value="2"/>
</dbReference>